<dbReference type="InterPro" id="IPR029044">
    <property type="entry name" value="Nucleotide-diphossugar_trans"/>
</dbReference>
<evidence type="ECO:0000313" key="2">
    <source>
        <dbReference type="EMBL" id="CAB9498196.1"/>
    </source>
</evidence>
<feature type="region of interest" description="Disordered" evidence="1">
    <location>
        <begin position="112"/>
        <end position="141"/>
    </location>
</feature>
<dbReference type="AlphaFoldDB" id="A0A9N8DCG4"/>
<dbReference type="Proteomes" id="UP001153069">
    <property type="component" value="Unassembled WGS sequence"/>
</dbReference>
<dbReference type="SUPFAM" id="SSF53448">
    <property type="entry name" value="Nucleotide-diphospho-sugar transferases"/>
    <property type="match status" value="1"/>
</dbReference>
<proteinExistence type="predicted"/>
<gene>
    <name evidence="2" type="ORF">SEMRO_33_G021310.1</name>
</gene>
<sequence length="403" mass="45602">MSNPSNGSRWTKWFLVSFVGFAVAAGLFGDARIIGLYKRRLSVASLFDTNGPAAKLADYQESRAQHPLEIEFPPTGWLYLEHLPAPGQSWPQPNITNTSSTDQEPTTTNLYHKSAHVRQRGIPTQEEDSSPKESTADWGNPVTITTGVPATFCNEKHFADLMRSIAAQTVLAQEVVMVMSNMMMKKGLPSGSTDEQETCRRIYQDMRHILNDAHHEVRLRLVCVKDRVTAGHARNAIERIASSDIVAYIDSDDMELPHRNALLRQQFTCYPKRVLVLGMLERKPNNATQLDNDTRESCAVLPPDTTRGTHLYDLTFKRQEVLHFWRGLGHGHMAVRRLAVLGQLSHTSMYKAEDYVFIQDVLYAFGRNDDAVIVLYQPMTTYYQRGGSTGEVLREHKQEKDPR</sequence>
<comment type="caution">
    <text evidence="2">The sequence shown here is derived from an EMBL/GenBank/DDBJ whole genome shotgun (WGS) entry which is preliminary data.</text>
</comment>
<dbReference type="Gene3D" id="3.90.550.10">
    <property type="entry name" value="Spore Coat Polysaccharide Biosynthesis Protein SpsA, Chain A"/>
    <property type="match status" value="1"/>
</dbReference>
<evidence type="ECO:0000256" key="1">
    <source>
        <dbReference type="SAM" id="MobiDB-lite"/>
    </source>
</evidence>
<keyword evidence="3" id="KW-1185">Reference proteome</keyword>
<reference evidence="2" key="1">
    <citation type="submission" date="2020-06" db="EMBL/GenBank/DDBJ databases">
        <authorList>
            <consortium name="Plant Systems Biology data submission"/>
        </authorList>
    </citation>
    <scope>NUCLEOTIDE SEQUENCE</scope>
    <source>
        <strain evidence="2">D6</strain>
    </source>
</reference>
<protein>
    <submittedName>
        <fullName evidence="2">Uncharacterized protein</fullName>
    </submittedName>
</protein>
<name>A0A9N8DCG4_9STRA</name>
<dbReference type="EMBL" id="CAICTM010000033">
    <property type="protein sequence ID" value="CAB9498196.1"/>
    <property type="molecule type" value="Genomic_DNA"/>
</dbReference>
<organism evidence="2 3">
    <name type="scientific">Seminavis robusta</name>
    <dbReference type="NCBI Taxonomy" id="568900"/>
    <lineage>
        <taxon>Eukaryota</taxon>
        <taxon>Sar</taxon>
        <taxon>Stramenopiles</taxon>
        <taxon>Ochrophyta</taxon>
        <taxon>Bacillariophyta</taxon>
        <taxon>Bacillariophyceae</taxon>
        <taxon>Bacillariophycidae</taxon>
        <taxon>Naviculales</taxon>
        <taxon>Naviculaceae</taxon>
        <taxon>Seminavis</taxon>
    </lineage>
</organism>
<accession>A0A9N8DCG4</accession>
<dbReference type="CDD" id="cd00761">
    <property type="entry name" value="Glyco_tranf_GTA_type"/>
    <property type="match status" value="1"/>
</dbReference>
<evidence type="ECO:0000313" key="3">
    <source>
        <dbReference type="Proteomes" id="UP001153069"/>
    </source>
</evidence>